<evidence type="ECO:0000256" key="11">
    <source>
        <dbReference type="RuleBase" id="RU365008"/>
    </source>
</evidence>
<dbReference type="GO" id="GO:0046856">
    <property type="term" value="P:phosphatidylinositol dephosphorylation"/>
    <property type="evidence" value="ECO:0007669"/>
    <property type="project" value="InterPro"/>
</dbReference>
<dbReference type="GO" id="GO:0034597">
    <property type="term" value="F:phosphatidylinositol-4,5-bisphosphate 4-phosphatase activity"/>
    <property type="evidence" value="ECO:0007669"/>
    <property type="project" value="UniProtKB-EC"/>
</dbReference>
<keyword evidence="7 11" id="KW-0378">Hydrolase</keyword>
<keyword evidence="5 11" id="KW-0812">Transmembrane</keyword>
<dbReference type="EC" id="3.1.3.78" evidence="4 11"/>
<dbReference type="CTD" id="36379011"/>
<dbReference type="GeneID" id="36379011"/>
<evidence type="ECO:0000256" key="6">
    <source>
        <dbReference type="ARBA" id="ARBA00022753"/>
    </source>
</evidence>
<dbReference type="WBParaSite" id="SRAE_2000131400.1">
    <property type="protein sequence ID" value="SRAE_2000131400.1"/>
    <property type="gene ID" value="WBGene00261517"/>
</dbReference>
<dbReference type="GO" id="GO:0005886">
    <property type="term" value="C:plasma membrane"/>
    <property type="evidence" value="ECO:0007669"/>
    <property type="project" value="TreeGrafter"/>
</dbReference>
<comment type="subcellular location">
    <subcellularLocation>
        <location evidence="2 11">Late endosome membrane</location>
        <topology evidence="2 11">Multi-pass membrane protein</topology>
    </subcellularLocation>
    <subcellularLocation>
        <location evidence="3 11">Lysosome membrane</location>
        <topology evidence="3 11">Multi-pass membrane protein</topology>
    </subcellularLocation>
</comment>
<dbReference type="PANTHER" id="PTHR21014:SF6">
    <property type="entry name" value="PHOSPHATIDYLINOSITOL-4,5-BISPHOSPHATE 4-PHOSPHATASE"/>
    <property type="match status" value="1"/>
</dbReference>
<feature type="transmembrane region" description="Helical" evidence="11">
    <location>
        <begin position="281"/>
        <end position="299"/>
    </location>
</feature>
<feature type="region of interest" description="Disordered" evidence="12">
    <location>
        <begin position="91"/>
        <end position="117"/>
    </location>
</feature>
<evidence type="ECO:0000256" key="12">
    <source>
        <dbReference type="SAM" id="MobiDB-lite"/>
    </source>
</evidence>
<evidence type="ECO:0000256" key="2">
    <source>
        <dbReference type="ARBA" id="ARBA00004107"/>
    </source>
</evidence>
<feature type="compositionally biased region" description="Polar residues" evidence="12">
    <location>
        <begin position="103"/>
        <end position="116"/>
    </location>
</feature>
<evidence type="ECO:0000256" key="5">
    <source>
        <dbReference type="ARBA" id="ARBA00022692"/>
    </source>
</evidence>
<comment type="catalytic activity">
    <reaction evidence="1 11">
        <text>a 1,2-diacyl-sn-glycero-3-phospho-(1D-myo-inositol-4,5-bisphosphate) + H2O = a 1,2-diacyl-sn-glycero-3-phospho-(1D-myo-inositol-5-phosphate) + phosphate</text>
        <dbReference type="Rhea" id="RHEA:25674"/>
        <dbReference type="ChEBI" id="CHEBI:15377"/>
        <dbReference type="ChEBI" id="CHEBI:43474"/>
        <dbReference type="ChEBI" id="CHEBI:57795"/>
        <dbReference type="ChEBI" id="CHEBI:58456"/>
        <dbReference type="EC" id="3.1.3.78"/>
    </reaction>
</comment>
<dbReference type="OrthoDB" id="9939933at2759"/>
<dbReference type="EMBL" id="LN609529">
    <property type="protein sequence ID" value="CEF66646.1"/>
    <property type="molecule type" value="Genomic_DNA"/>
</dbReference>
<sequence length="316" mass="34432">MSDGPGNVDENAPLINNAGDNIRLTGGYNVDGINSVNNDHPSEHGGGGSSSSRVRGYTNEAISINEDVVEGREEKLVTNVINEELVPDNVISYGTNDRDRARNPTSESGSEAQSDGFQRPPFVECRVCQREVDISARLHQHVVRCGVCGEATPIRSAPPGKKYVRCPCNCLLICKASSARIACPRRNCRRVITLGDSTPTGIASRAPPGTSRISCVWCHEVFMFNTLVNRVAQCPHCKKESSVGLGFARSRAVFFTSLAVLVFIITVIVNCLTWSPTGHVFLLLIIYLTGYILSISLAYKSLYFWRLKVSNSLGPL</sequence>
<keyword evidence="10 11" id="KW-0458">Lysosome</keyword>
<evidence type="ECO:0000313" key="15">
    <source>
        <dbReference type="WBParaSite" id="SRAE_2000131400.1"/>
    </source>
</evidence>
<keyword evidence="6 11" id="KW-0967">Endosome</keyword>
<dbReference type="GO" id="GO:0030670">
    <property type="term" value="C:phagocytic vesicle membrane"/>
    <property type="evidence" value="ECO:0007669"/>
    <property type="project" value="TreeGrafter"/>
</dbReference>
<dbReference type="RefSeq" id="XP_024505846.1">
    <property type="nucleotide sequence ID" value="XM_024652250.1"/>
</dbReference>
<feature type="region of interest" description="Disordered" evidence="12">
    <location>
        <begin position="33"/>
        <end position="54"/>
    </location>
</feature>
<keyword evidence="8 11" id="KW-1133">Transmembrane helix</keyword>
<keyword evidence="14" id="KW-1185">Reference proteome</keyword>
<accession>A0A090LA53</accession>
<evidence type="ECO:0000313" key="13">
    <source>
        <dbReference type="EMBL" id="CEF66646.1"/>
    </source>
</evidence>
<comment type="function">
    <text evidence="11">Catalyzes the hydrolysis of phosphatidylinositol-4,5-bisphosphate (PtdIns-4,5-P2) to phosphatidylinositol-4-phosphate (PtdIns-4-P).</text>
</comment>
<name>A0A090LA53_STRRB</name>
<dbReference type="AlphaFoldDB" id="A0A090LA53"/>
<organism evidence="13">
    <name type="scientific">Strongyloides ratti</name>
    <name type="common">Parasitic roundworm</name>
    <dbReference type="NCBI Taxonomy" id="34506"/>
    <lineage>
        <taxon>Eukaryota</taxon>
        <taxon>Metazoa</taxon>
        <taxon>Ecdysozoa</taxon>
        <taxon>Nematoda</taxon>
        <taxon>Chromadorea</taxon>
        <taxon>Rhabditida</taxon>
        <taxon>Tylenchina</taxon>
        <taxon>Panagrolaimomorpha</taxon>
        <taxon>Strongyloidoidea</taxon>
        <taxon>Strongyloididae</taxon>
        <taxon>Strongyloides</taxon>
    </lineage>
</organism>
<gene>
    <name evidence="13 15 16" type="ORF">SRAE_2000131400</name>
</gene>
<evidence type="ECO:0000313" key="14">
    <source>
        <dbReference type="Proteomes" id="UP000035682"/>
    </source>
</evidence>
<protein>
    <recommendedName>
        <fullName evidence="4 11">Phosphatidylinositol-4,5-bisphosphate 4-phosphatase</fullName>
        <ecNumber evidence="4 11">3.1.3.78</ecNumber>
    </recommendedName>
</protein>
<dbReference type="Proteomes" id="UP000035682">
    <property type="component" value="Unplaced"/>
</dbReference>
<dbReference type="WormBase" id="SRAE_2000131400">
    <property type="protein sequence ID" value="SRP11448"/>
    <property type="gene ID" value="WBGene00261517"/>
</dbReference>
<keyword evidence="9 11" id="KW-0472">Membrane</keyword>
<evidence type="ECO:0000256" key="3">
    <source>
        <dbReference type="ARBA" id="ARBA00004155"/>
    </source>
</evidence>
<evidence type="ECO:0000256" key="9">
    <source>
        <dbReference type="ARBA" id="ARBA00023136"/>
    </source>
</evidence>
<dbReference type="STRING" id="34506.A0A090LA53"/>
<proteinExistence type="predicted"/>
<evidence type="ECO:0000256" key="8">
    <source>
        <dbReference type="ARBA" id="ARBA00022989"/>
    </source>
</evidence>
<feature type="transmembrane region" description="Helical" evidence="11">
    <location>
        <begin position="252"/>
        <end position="275"/>
    </location>
</feature>
<evidence type="ECO:0000256" key="7">
    <source>
        <dbReference type="ARBA" id="ARBA00022801"/>
    </source>
</evidence>
<reference evidence="13 14" key="1">
    <citation type="submission" date="2014-09" db="EMBL/GenBank/DDBJ databases">
        <authorList>
            <person name="Martin A.A."/>
        </authorList>
    </citation>
    <scope>NUCLEOTIDE SEQUENCE</scope>
    <source>
        <strain evidence="14">ED321</strain>
        <strain evidence="13">ED321 Heterogonic</strain>
    </source>
</reference>
<reference evidence="15" key="2">
    <citation type="submission" date="2020-12" db="UniProtKB">
        <authorList>
            <consortium name="WormBaseParasite"/>
        </authorList>
    </citation>
    <scope>IDENTIFICATION</scope>
</reference>
<evidence type="ECO:0000256" key="1">
    <source>
        <dbReference type="ARBA" id="ARBA00001261"/>
    </source>
</evidence>
<dbReference type="OMA" id="ITVIVNC"/>
<dbReference type="Pfam" id="PF09788">
    <property type="entry name" value="Tmemb_55A"/>
    <property type="match status" value="1"/>
</dbReference>
<evidence type="ECO:0000313" key="16">
    <source>
        <dbReference type="WormBase" id="SRAE_2000131400"/>
    </source>
</evidence>
<dbReference type="GO" id="GO:0005765">
    <property type="term" value="C:lysosomal membrane"/>
    <property type="evidence" value="ECO:0007669"/>
    <property type="project" value="UniProtKB-SubCell"/>
</dbReference>
<evidence type="ECO:0000256" key="4">
    <source>
        <dbReference type="ARBA" id="ARBA00012936"/>
    </source>
</evidence>
<dbReference type="GO" id="GO:0031902">
    <property type="term" value="C:late endosome membrane"/>
    <property type="evidence" value="ECO:0007669"/>
    <property type="project" value="UniProtKB-SubCell"/>
</dbReference>
<dbReference type="InterPro" id="IPR019178">
    <property type="entry name" value="PtdIns-P2-Ptase"/>
</dbReference>
<dbReference type="PANTHER" id="PTHR21014">
    <property type="entry name" value="PHOSPHATIDYLINOSITOL-4,5-BISPHOSPHATE 4-PHOSPHATASE"/>
    <property type="match status" value="1"/>
</dbReference>
<evidence type="ECO:0000256" key="10">
    <source>
        <dbReference type="ARBA" id="ARBA00023228"/>
    </source>
</evidence>